<keyword evidence="3" id="KW-1185">Reference proteome</keyword>
<gene>
    <name evidence="2" type="ORF">F503_05386</name>
</gene>
<evidence type="ECO:0000313" key="2">
    <source>
        <dbReference type="EMBL" id="EPE10291.1"/>
    </source>
</evidence>
<dbReference type="eggNOG" id="ENOG502S23J">
    <property type="taxonomic scope" value="Eukaryota"/>
</dbReference>
<dbReference type="EMBL" id="KE148146">
    <property type="protein sequence ID" value="EPE10291.1"/>
    <property type="molecule type" value="Genomic_DNA"/>
</dbReference>
<dbReference type="Proteomes" id="UP000016923">
    <property type="component" value="Unassembled WGS sequence"/>
</dbReference>
<dbReference type="VEuPathDB" id="FungiDB:F503_05386"/>
<dbReference type="OrthoDB" id="5429993at2759"/>
<dbReference type="HOGENOM" id="CLU_030105_1_0_1"/>
<feature type="compositionally biased region" description="Acidic residues" evidence="1">
    <location>
        <begin position="452"/>
        <end position="463"/>
    </location>
</feature>
<feature type="compositionally biased region" description="Low complexity" evidence="1">
    <location>
        <begin position="23"/>
        <end position="42"/>
    </location>
</feature>
<organism evidence="2 3">
    <name type="scientific">Ophiostoma piceae (strain UAMH 11346)</name>
    <name type="common">Sap stain fungus</name>
    <dbReference type="NCBI Taxonomy" id="1262450"/>
    <lineage>
        <taxon>Eukaryota</taxon>
        <taxon>Fungi</taxon>
        <taxon>Dikarya</taxon>
        <taxon>Ascomycota</taxon>
        <taxon>Pezizomycotina</taxon>
        <taxon>Sordariomycetes</taxon>
        <taxon>Sordariomycetidae</taxon>
        <taxon>Ophiostomatales</taxon>
        <taxon>Ophiostomataceae</taxon>
        <taxon>Ophiostoma</taxon>
    </lineage>
</organism>
<proteinExistence type="predicted"/>
<name>S3CE22_OPHP1</name>
<dbReference type="STRING" id="1262450.S3CE22"/>
<protein>
    <submittedName>
        <fullName evidence="2">Uncharacterized protein</fullName>
    </submittedName>
</protein>
<evidence type="ECO:0000256" key="1">
    <source>
        <dbReference type="SAM" id="MobiDB-lite"/>
    </source>
</evidence>
<feature type="compositionally biased region" description="Low complexity" evidence="1">
    <location>
        <begin position="209"/>
        <end position="244"/>
    </location>
</feature>
<feature type="compositionally biased region" description="Polar residues" evidence="1">
    <location>
        <begin position="266"/>
        <end position="278"/>
    </location>
</feature>
<sequence length="599" mass="63163">MATTGLARTRSLRRPQATGLPGASLTAPSTASAPSASSASSTRMLPKKLPSSSTAPGNGTSNTRLPLKPTRAVAWPIGPSSPTRACIISFSGYVNFDSSAKDCETAVVVAYTLARPVGTSTGSCNWNHSPIIVVERTAILLRRLARITRRSPGGRTSSTGPCAHKVNLVRDTICGIAEGTAARIVCITYTACFTNTADAVDSAFLRPPSSQSVQSSSGGSSAGARANVRAPAATTTAAVTASSRTQKEALTGRPRTRDGGAPGKPSFSTLQQHYSPAKNTAPKPRVAAILAPPASPSKKPANVALSAETTRLQTHLLQLHILHRDAADVSAEWHASARQVLIDARFTALAADHTELVQITAKRAESANAAALQDWASFREDNGMTLEEKIQTLDEVLAGVWSLAGDSHYSHPPHPSSAVSTSRFAQVVRRFERWAQQTAAQVEARQGIESLGDLDDLSDDEDSGTQGIGGLLLSNETEPLLDAAWHEECGQLTRRLQGWQRQLDVLGRGVLDTSGAAGTAKADKEAQPSLPRMLAGCAGLVEGMLEELQAMQQLAREAAEQELAWVRRMNAAAGVSSDGQNEEGIDARKARAGAIWRTV</sequence>
<feature type="region of interest" description="Disordered" evidence="1">
    <location>
        <begin position="1"/>
        <end position="67"/>
    </location>
</feature>
<evidence type="ECO:0000313" key="3">
    <source>
        <dbReference type="Proteomes" id="UP000016923"/>
    </source>
</evidence>
<dbReference type="AlphaFoldDB" id="S3CE22"/>
<reference evidence="2 3" key="1">
    <citation type="journal article" date="2013" name="BMC Genomics">
        <title>The genome and transcriptome of the pine saprophyte Ophiostoma piceae, and a comparison with the bark beetle-associated pine pathogen Grosmannia clavigera.</title>
        <authorList>
            <person name="Haridas S."/>
            <person name="Wang Y."/>
            <person name="Lim L."/>
            <person name="Massoumi Alamouti S."/>
            <person name="Jackman S."/>
            <person name="Docking R."/>
            <person name="Robertson G."/>
            <person name="Birol I."/>
            <person name="Bohlmann J."/>
            <person name="Breuil C."/>
        </authorList>
    </citation>
    <scope>NUCLEOTIDE SEQUENCE [LARGE SCALE GENOMIC DNA]</scope>
    <source>
        <strain evidence="2 3">UAMH 11346</strain>
    </source>
</reference>
<dbReference type="OMA" id="EWHASAR"/>
<feature type="region of interest" description="Disordered" evidence="1">
    <location>
        <begin position="451"/>
        <end position="471"/>
    </location>
</feature>
<feature type="region of interest" description="Disordered" evidence="1">
    <location>
        <begin position="207"/>
        <end position="282"/>
    </location>
</feature>
<accession>S3CE22</accession>
<feature type="compositionally biased region" description="Polar residues" evidence="1">
    <location>
        <begin position="50"/>
        <end position="64"/>
    </location>
</feature>